<evidence type="ECO:0000313" key="5">
    <source>
        <dbReference type="Proteomes" id="UP000612352"/>
    </source>
</evidence>
<protein>
    <submittedName>
        <fullName evidence="4">NAD-dependent epimerase/dehydratase family protein</fullName>
    </submittedName>
</protein>
<comment type="caution">
    <text evidence="4">The sequence shown here is derived from an EMBL/GenBank/DDBJ whole genome shotgun (WGS) entry which is preliminary data.</text>
</comment>
<dbReference type="EMBL" id="JAEDAJ010000001">
    <property type="protein sequence ID" value="MBK0330411.1"/>
    <property type="molecule type" value="Genomic_DNA"/>
</dbReference>
<sequence>MEATMPAQRILVTGGSGFIAGHCLLQLLDEGHRVRATMRSLEKEARVRSELEAAGLTRGENLEFAAADLTSDDGWERALDGVDAVLHVASPVMPGHVEDEARLVATAREGTLRVLRAARDAGVERVILTSAFHAVSWGHADTGRVFTEEDWTVLDGPGADAYARSKTLAEQAAWEFARSEPGAPELVTMLPVAVMGPLLSAGASGANHVVLSLLQGAIPASPHLFFPIVDVRDVARAHVLALQTPSAAGQRYLLSDGPALEMQEVARILREHLGEAAAKVPTRSLPNAVVHIAGLFSRQMRAIVADLGVAKRASHEKAARELGWEPRPAQDAILDAGRSMIAQGLVRS</sequence>
<proteinExistence type="inferred from homology"/>
<dbReference type="PANTHER" id="PTHR10366">
    <property type="entry name" value="NAD DEPENDENT EPIMERASE/DEHYDRATASE"/>
    <property type="match status" value="1"/>
</dbReference>
<dbReference type="InterPro" id="IPR001509">
    <property type="entry name" value="Epimerase_deHydtase"/>
</dbReference>
<evidence type="ECO:0000256" key="2">
    <source>
        <dbReference type="ARBA" id="ARBA00023445"/>
    </source>
</evidence>
<gene>
    <name evidence="4" type="ORF">I8D64_03235</name>
</gene>
<dbReference type="Proteomes" id="UP000612352">
    <property type="component" value="Unassembled WGS sequence"/>
</dbReference>
<keyword evidence="5" id="KW-1185">Reference proteome</keyword>
<evidence type="ECO:0000313" key="4">
    <source>
        <dbReference type="EMBL" id="MBK0330411.1"/>
    </source>
</evidence>
<dbReference type="PANTHER" id="PTHR10366:SF564">
    <property type="entry name" value="STEROL-4-ALPHA-CARBOXYLATE 3-DEHYDROGENASE, DECARBOXYLATING"/>
    <property type="match status" value="1"/>
</dbReference>
<dbReference type="SUPFAM" id="SSF51735">
    <property type="entry name" value="NAD(P)-binding Rossmann-fold domains"/>
    <property type="match status" value="1"/>
</dbReference>
<dbReference type="Gene3D" id="3.40.50.720">
    <property type="entry name" value="NAD(P)-binding Rossmann-like Domain"/>
    <property type="match status" value="1"/>
</dbReference>
<feature type="domain" description="NAD-dependent epimerase/dehydratase" evidence="3">
    <location>
        <begin position="10"/>
        <end position="249"/>
    </location>
</feature>
<evidence type="ECO:0000259" key="3">
    <source>
        <dbReference type="Pfam" id="PF01370"/>
    </source>
</evidence>
<dbReference type="InterPro" id="IPR036291">
    <property type="entry name" value="NAD(P)-bd_dom_sf"/>
</dbReference>
<dbReference type="InterPro" id="IPR050425">
    <property type="entry name" value="NAD(P)_dehydrat-like"/>
</dbReference>
<organism evidence="4 5">
    <name type="scientific">Brachybacterium halotolerans</name>
    <dbReference type="NCBI Taxonomy" id="2795215"/>
    <lineage>
        <taxon>Bacteria</taxon>
        <taxon>Bacillati</taxon>
        <taxon>Actinomycetota</taxon>
        <taxon>Actinomycetes</taxon>
        <taxon>Micrococcales</taxon>
        <taxon>Dermabacteraceae</taxon>
        <taxon>Brachybacterium</taxon>
    </lineage>
</organism>
<dbReference type="Pfam" id="PF01370">
    <property type="entry name" value="Epimerase"/>
    <property type="match status" value="1"/>
</dbReference>
<reference evidence="4 5" key="1">
    <citation type="submission" date="2020-12" db="EMBL/GenBank/DDBJ databases">
        <title>Brachybacterium sp. MASK1Z-5, whole genome shotgun sequence.</title>
        <authorList>
            <person name="Tuo L."/>
        </authorList>
    </citation>
    <scope>NUCLEOTIDE SEQUENCE [LARGE SCALE GENOMIC DNA]</scope>
    <source>
        <strain evidence="4 5">MASK1Z-5</strain>
    </source>
</reference>
<evidence type="ECO:0000256" key="1">
    <source>
        <dbReference type="ARBA" id="ARBA00023002"/>
    </source>
</evidence>
<name>A0ABS1B729_9MICO</name>
<accession>A0ABS1B729</accession>
<comment type="similarity">
    <text evidence="2">Belongs to the NAD(P)-dependent epimerase/dehydratase family. Dihydroflavonol-4-reductase subfamily.</text>
</comment>
<keyword evidence="1" id="KW-0560">Oxidoreductase</keyword>